<dbReference type="InterPro" id="IPR004660">
    <property type="entry name" value="PDH_E1"/>
</dbReference>
<evidence type="ECO:0000259" key="11">
    <source>
        <dbReference type="Pfam" id="PF17831"/>
    </source>
</evidence>
<dbReference type="PIRSF" id="PIRSF000156">
    <property type="entry name" value="Pyruvate_dh_E1"/>
    <property type="match status" value="1"/>
</dbReference>
<comment type="cofactor">
    <cofactor evidence="1 9">
        <name>thiamine diphosphate</name>
        <dbReference type="ChEBI" id="CHEBI:58937"/>
    </cofactor>
</comment>
<dbReference type="CDD" id="cd02017">
    <property type="entry name" value="TPP_E1_EcPDC_like"/>
    <property type="match status" value="1"/>
</dbReference>
<dbReference type="InterPro" id="IPR035807">
    <property type="entry name" value="PDC_E1_N"/>
</dbReference>
<proteinExistence type="predicted"/>
<dbReference type="PANTHER" id="PTHR43825">
    <property type="entry name" value="PYRUVATE DEHYDROGENASE E1 COMPONENT"/>
    <property type="match status" value="1"/>
</dbReference>
<dbReference type="PANTHER" id="PTHR43825:SF3">
    <property type="entry name" value="PYRUVATE DEHYDROGENASE E1 COMPONENT"/>
    <property type="match status" value="1"/>
</dbReference>
<protein>
    <recommendedName>
        <fullName evidence="4 9">Pyruvate dehydrogenase E1 component</fullName>
        <ecNumber evidence="3 9">1.2.4.1</ecNumber>
    </recommendedName>
</protein>
<dbReference type="InterPro" id="IPR029061">
    <property type="entry name" value="THDP-binding"/>
</dbReference>
<dbReference type="Pfam" id="PF17831">
    <property type="entry name" value="PDH_E1_M"/>
    <property type="match status" value="1"/>
</dbReference>
<evidence type="ECO:0000313" key="13">
    <source>
        <dbReference type="EMBL" id="MEX0373167.1"/>
    </source>
</evidence>
<evidence type="ECO:0000256" key="9">
    <source>
        <dbReference type="PIRNR" id="PIRNR000156"/>
    </source>
</evidence>
<evidence type="ECO:0000256" key="6">
    <source>
        <dbReference type="ARBA" id="ARBA00023052"/>
    </source>
</evidence>
<evidence type="ECO:0000259" key="12">
    <source>
        <dbReference type="Pfam" id="PF22613"/>
    </source>
</evidence>
<comment type="catalytic activity">
    <reaction evidence="8 9">
        <text>N(6)-[(R)-lipoyl]-L-lysyl-[protein] + pyruvate + H(+) = N(6)-[(R)-S(8)-acetyldihydrolipoyl]-L-lysyl-[protein] + CO2</text>
        <dbReference type="Rhea" id="RHEA:19189"/>
        <dbReference type="Rhea" id="RHEA-COMP:10474"/>
        <dbReference type="Rhea" id="RHEA-COMP:10478"/>
        <dbReference type="ChEBI" id="CHEBI:15361"/>
        <dbReference type="ChEBI" id="CHEBI:15378"/>
        <dbReference type="ChEBI" id="CHEBI:16526"/>
        <dbReference type="ChEBI" id="CHEBI:83099"/>
        <dbReference type="ChEBI" id="CHEBI:83111"/>
        <dbReference type="EC" id="1.2.4.1"/>
    </reaction>
</comment>
<dbReference type="NCBIfam" id="TIGR00759">
    <property type="entry name" value="aceE"/>
    <property type="match status" value="1"/>
</dbReference>
<dbReference type="InterPro" id="IPR041621">
    <property type="entry name" value="PDH_E1_M"/>
</dbReference>
<evidence type="ECO:0000256" key="7">
    <source>
        <dbReference type="ARBA" id="ARBA00023317"/>
    </source>
</evidence>
<dbReference type="EMBL" id="JBAKFG010000002">
    <property type="protein sequence ID" value="MEX0373167.1"/>
    <property type="molecule type" value="Genomic_DNA"/>
</dbReference>
<comment type="caution">
    <text evidence="13">The sequence shown here is derived from an EMBL/GenBank/DDBJ whole genome shotgun (WGS) entry which is preliminary data.</text>
</comment>
<organism evidence="13 14">
    <name type="scientific">Spiribacter roseus</name>
    <dbReference type="NCBI Taxonomy" id="1855875"/>
    <lineage>
        <taxon>Bacteria</taxon>
        <taxon>Pseudomonadati</taxon>
        <taxon>Pseudomonadota</taxon>
        <taxon>Gammaproteobacteria</taxon>
        <taxon>Chromatiales</taxon>
        <taxon>Ectothiorhodospiraceae</taxon>
        <taxon>Spiribacter</taxon>
    </lineage>
</organism>
<comment type="function">
    <text evidence="2 9">Component of the pyruvate dehydrogenase (PDH) complex, that catalyzes the overall conversion of pyruvate to acetyl-CoA and CO(2).</text>
</comment>
<sequence length="893" mass="99971">MAAKMTPMPTPDDLDPQETQEWLEAIESVLEYEGPERAQFLLEQLVDKARRSGGQLPFKATTAYQNTIPTQHEQPFPGDRALESRIRSIIRWNAMAMVVQANRDRDGIGGHIASFASSATLYEVGFNHFWRAPSEDHGGDLVFIQGHSAPGIYARAYLEGRLNDDDLHNFRADLAKTGKPLSSYPHPWLMPDFWQLPTVSMGLGPIMGVYQARFLKYLHNRGIADTADRKVWVFCGDGEMDEPESLGAIGVAAREGLDNLIFVVNCNLQRLDGPVRGNGKIIQELEGEFRGAGWNVLKVLWGSAWDPLLAKDSQGLLRRRMDEAVDGEYQNFKAKGGAYTREHFFGKYPDLKAMVANMSDEDIWQLKRGGHDSAKVYNAYRAATEHEGQPTVILAKTVKGYGMGEAGEGQNITHQQKKMAENALKEFRDRFHIPVPDEKVADAPFYKPAEDSPEIKYLHERREALGGYLPERRITAEPVEVPDLSAFQVLLKDSGEREMSTTMAFVRALSIIARDKGLASRLVPIVPDEARTFGMEGLFRQLGIYAPQGQLYEPQDADQLMYYREDQKGQILQEGINEAGAMSSWIAAATAYANHGVEMIPFFAYYSMFGYQRVGDLWWAAGDMQAKGFLMGGTAGRTTLNGEGLQHEDGHSHLMTAALPNCRSFDPTFAYEMAVIIQDGMKRMYQEQESVFYYITMMNENYHQPAMPEGAEDGITRGMYLFQKGAGGKQQVQLLGSGSILMEVIAAADLLKQDWGVDSDIWSCPSFTELRRDGIDCERHNMLHPEDTPRVPYVQQCLADHAGPAIASTDYMRAFADQIRPYIDRHYLVLGTDGYGRSDTRENLRRFFEVDRYYVTVAALKALADEGTISAETVSKAIAHYNIDTDAPNPVTV</sequence>
<dbReference type="InterPro" id="IPR055152">
    <property type="entry name" value="Transketolase-like_C_2"/>
</dbReference>
<keyword evidence="6 9" id="KW-0786">Thiamine pyrophosphate</keyword>
<dbReference type="Gene3D" id="3.40.50.920">
    <property type="match status" value="1"/>
</dbReference>
<dbReference type="GO" id="GO:0004739">
    <property type="term" value="F:pyruvate dehydrogenase (acetyl-transferring) activity"/>
    <property type="evidence" value="ECO:0007669"/>
    <property type="project" value="UniProtKB-EC"/>
</dbReference>
<evidence type="ECO:0000256" key="1">
    <source>
        <dbReference type="ARBA" id="ARBA00001964"/>
    </source>
</evidence>
<evidence type="ECO:0000313" key="14">
    <source>
        <dbReference type="Proteomes" id="UP001556636"/>
    </source>
</evidence>
<evidence type="ECO:0000256" key="8">
    <source>
        <dbReference type="ARBA" id="ARBA00051231"/>
    </source>
</evidence>
<keyword evidence="7 9" id="KW-0670">Pyruvate</keyword>
<dbReference type="InterPro" id="IPR009014">
    <property type="entry name" value="Transketo_C/PFOR_II"/>
</dbReference>
<dbReference type="Gene3D" id="3.40.50.970">
    <property type="match status" value="2"/>
</dbReference>
<dbReference type="SUPFAM" id="SSF52518">
    <property type="entry name" value="Thiamin diphosphate-binding fold (THDP-binding)"/>
    <property type="match status" value="2"/>
</dbReference>
<evidence type="ECO:0000256" key="5">
    <source>
        <dbReference type="ARBA" id="ARBA00023002"/>
    </source>
</evidence>
<accession>A0ABV3RY82</accession>
<keyword evidence="14" id="KW-1185">Reference proteome</keyword>
<evidence type="ECO:0000256" key="4">
    <source>
        <dbReference type="ARBA" id="ARBA00017172"/>
    </source>
</evidence>
<dbReference type="Proteomes" id="UP001556636">
    <property type="component" value="Unassembled WGS sequence"/>
</dbReference>
<evidence type="ECO:0000256" key="3">
    <source>
        <dbReference type="ARBA" id="ARBA00012281"/>
    </source>
</evidence>
<name>A0ABV3RY82_9GAMM</name>
<feature type="domain" description="Pyruvate dehydrogenase E1 component middle" evidence="11">
    <location>
        <begin position="480"/>
        <end position="705"/>
    </location>
</feature>
<feature type="domain" description="Transketolase-like C-terminal" evidence="12">
    <location>
        <begin position="718"/>
        <end position="851"/>
    </location>
</feature>
<feature type="domain" description="Transketolase N-terminal" evidence="10">
    <location>
        <begin position="86"/>
        <end position="299"/>
    </location>
</feature>
<gene>
    <name evidence="13" type="primary">aceE</name>
    <name evidence="13" type="ORF">V6X51_06915</name>
</gene>
<dbReference type="SUPFAM" id="SSF52922">
    <property type="entry name" value="TK C-terminal domain-like"/>
    <property type="match status" value="1"/>
</dbReference>
<dbReference type="Pfam" id="PF22613">
    <property type="entry name" value="Transketolase_C_1"/>
    <property type="match status" value="1"/>
</dbReference>
<evidence type="ECO:0000256" key="2">
    <source>
        <dbReference type="ARBA" id="ARBA00003157"/>
    </source>
</evidence>
<dbReference type="Pfam" id="PF00456">
    <property type="entry name" value="Transketolase_N"/>
    <property type="match status" value="1"/>
</dbReference>
<dbReference type="InterPro" id="IPR005474">
    <property type="entry name" value="Transketolase_N"/>
</dbReference>
<dbReference type="EC" id="1.2.4.1" evidence="3 9"/>
<dbReference type="InterPro" id="IPR051157">
    <property type="entry name" value="PDH/Transketolase"/>
</dbReference>
<reference evidence="13 14" key="1">
    <citation type="submission" date="2024-02" db="EMBL/GenBank/DDBJ databases">
        <title>New especies of Spiribacter isolated from saline water.</title>
        <authorList>
            <person name="Leon M.J."/>
            <person name="De La Haba R."/>
            <person name="Sanchez-Porro C."/>
            <person name="Ventosa A."/>
        </authorList>
    </citation>
    <scope>NUCLEOTIDE SEQUENCE [LARGE SCALE GENOMIC DNA]</scope>
    <source>
        <strain evidence="14">ag22IC6-196</strain>
    </source>
</reference>
<keyword evidence="5 9" id="KW-0560">Oxidoreductase</keyword>
<evidence type="ECO:0000259" key="10">
    <source>
        <dbReference type="Pfam" id="PF00456"/>
    </source>
</evidence>